<feature type="region of interest" description="Disordered" evidence="1">
    <location>
        <begin position="110"/>
        <end position="129"/>
    </location>
</feature>
<comment type="caution">
    <text evidence="2">The sequence shown here is derived from an EMBL/GenBank/DDBJ whole genome shotgun (WGS) entry which is preliminary data.</text>
</comment>
<evidence type="ECO:0000256" key="1">
    <source>
        <dbReference type="SAM" id="MobiDB-lite"/>
    </source>
</evidence>
<dbReference type="EMBL" id="JAVIJP010000013">
    <property type="protein sequence ID" value="KAL3646228.1"/>
    <property type="molecule type" value="Genomic_DNA"/>
</dbReference>
<reference evidence="3" key="1">
    <citation type="journal article" date="2024" name="IScience">
        <title>Strigolactones Initiate the Formation of Haustorium-like Structures in Castilleja.</title>
        <authorList>
            <person name="Buerger M."/>
            <person name="Peterson D."/>
            <person name="Chory J."/>
        </authorList>
    </citation>
    <scope>NUCLEOTIDE SEQUENCE [LARGE SCALE GENOMIC DNA]</scope>
</reference>
<proteinExistence type="predicted"/>
<feature type="region of interest" description="Disordered" evidence="1">
    <location>
        <begin position="150"/>
        <end position="184"/>
    </location>
</feature>
<accession>A0ABD3DVF8</accession>
<organism evidence="2 3">
    <name type="scientific">Castilleja foliolosa</name>
    <dbReference type="NCBI Taxonomy" id="1961234"/>
    <lineage>
        <taxon>Eukaryota</taxon>
        <taxon>Viridiplantae</taxon>
        <taxon>Streptophyta</taxon>
        <taxon>Embryophyta</taxon>
        <taxon>Tracheophyta</taxon>
        <taxon>Spermatophyta</taxon>
        <taxon>Magnoliopsida</taxon>
        <taxon>eudicotyledons</taxon>
        <taxon>Gunneridae</taxon>
        <taxon>Pentapetalae</taxon>
        <taxon>asterids</taxon>
        <taxon>lamiids</taxon>
        <taxon>Lamiales</taxon>
        <taxon>Orobanchaceae</taxon>
        <taxon>Pedicularideae</taxon>
        <taxon>Castillejinae</taxon>
        <taxon>Castilleja</taxon>
    </lineage>
</organism>
<evidence type="ECO:0000313" key="2">
    <source>
        <dbReference type="EMBL" id="KAL3646228.1"/>
    </source>
</evidence>
<feature type="compositionally biased region" description="Basic and acidic residues" evidence="1">
    <location>
        <begin position="163"/>
        <end position="175"/>
    </location>
</feature>
<sequence length="368" mass="42237">MILLKHIRNRHFINLIKFQNPTSSSLNSRNSSEYLFLSSITSRPYSLSALFVAKPDEKIPKRKEPLSSFFKNAIAGTERANNGDDWAKSSEMKKLEEKLRNLEQEVRKLNEERGENVKPLSPISAQNDSIKQNGARVNLSAFFTDQTSFNDQKKKAKSAKPSDLGHEDASLTDQKKKTKSAKPTDLRYEDTTVYKELSTDMQMFVHHLYMKGYFRDANFMPNNKFDLTCFEMSHGRDFLKFAAMQFGRNHQEIARWLSASDLKKIALFGCPSHSQKSAYAVKHMRNFFGIEEKKVCQNCTLRKVCKLANKPGKMHAEPGTELRMRNVMRTLIMYAMELTPEQLIVPEEIQASVSRLMNDIVKLSQTTS</sequence>
<protein>
    <submittedName>
        <fullName evidence="2">Uncharacterized protein</fullName>
    </submittedName>
</protein>
<name>A0ABD3DVF8_9LAMI</name>
<gene>
    <name evidence="2" type="ORF">CASFOL_011408</name>
</gene>
<evidence type="ECO:0000313" key="3">
    <source>
        <dbReference type="Proteomes" id="UP001632038"/>
    </source>
</evidence>
<dbReference type="Proteomes" id="UP001632038">
    <property type="component" value="Unassembled WGS sequence"/>
</dbReference>
<keyword evidence="3" id="KW-1185">Reference proteome</keyword>
<dbReference type="AlphaFoldDB" id="A0ABD3DVF8"/>